<evidence type="ECO:0000256" key="3">
    <source>
        <dbReference type="ARBA" id="ARBA00022475"/>
    </source>
</evidence>
<name>A0A7W8GFF7_9DEIO</name>
<comment type="caution">
    <text evidence="11">The sequence shown here is derived from an EMBL/GenBank/DDBJ whole genome shotgun (WGS) entry which is preliminary data.</text>
</comment>
<evidence type="ECO:0000256" key="2">
    <source>
        <dbReference type="ARBA" id="ARBA00008017"/>
    </source>
</evidence>
<sequence>MAANVNVALERVQSIGRDVVAALPNVLIALVVLLGFWLLARAARSLVERVWGSREGNLGRLFGRLASGSILTLGVLVAITIVFPSVTPASLFSLLGVGGVAIGFAFRDILQNLLAGILILVTRPFRIGDQIVVDSAEGTVEDIQVRATIIRTYDNLQVVIPNTQLFTGKVTVKTAYEVRRLQYDVGIGYSDDIGAAKRVIEETLAGLKLIRQDPAPEVLVVDLAESSVNLRVRWWIDPPRRKDALDSQDEVLQKVKEALLAHGIDLPFPTRQVLWHDQTEESDGDRERQREGWPAGRAQAPRPRWRVPGPGPGDEDAP</sequence>
<dbReference type="Pfam" id="PF05552">
    <property type="entry name" value="MS_channel_1st_1"/>
    <property type="match status" value="1"/>
</dbReference>
<feature type="domain" description="Mechanosensitive ion channel MscS C-terminal" evidence="10">
    <location>
        <begin position="183"/>
        <end position="265"/>
    </location>
</feature>
<keyword evidence="5 8" id="KW-1133">Transmembrane helix</keyword>
<evidence type="ECO:0000256" key="8">
    <source>
        <dbReference type="SAM" id="Phobius"/>
    </source>
</evidence>
<comment type="similarity">
    <text evidence="2">Belongs to the MscS (TC 1.A.23) family.</text>
</comment>
<dbReference type="SUPFAM" id="SSF82861">
    <property type="entry name" value="Mechanosensitive channel protein MscS (YggB), transmembrane region"/>
    <property type="match status" value="1"/>
</dbReference>
<evidence type="ECO:0000259" key="10">
    <source>
        <dbReference type="Pfam" id="PF21082"/>
    </source>
</evidence>
<dbReference type="InterPro" id="IPR045275">
    <property type="entry name" value="MscS_archaea/bacteria_type"/>
</dbReference>
<dbReference type="GO" id="GO:0005886">
    <property type="term" value="C:plasma membrane"/>
    <property type="evidence" value="ECO:0007669"/>
    <property type="project" value="UniProtKB-SubCell"/>
</dbReference>
<dbReference type="InterPro" id="IPR011014">
    <property type="entry name" value="MscS_channel_TM-2"/>
</dbReference>
<dbReference type="PANTHER" id="PTHR30221">
    <property type="entry name" value="SMALL-CONDUCTANCE MECHANOSENSITIVE CHANNEL"/>
    <property type="match status" value="1"/>
</dbReference>
<dbReference type="Gene3D" id="1.10.287.1260">
    <property type="match status" value="1"/>
</dbReference>
<dbReference type="RefSeq" id="WP_184028778.1">
    <property type="nucleotide sequence ID" value="NZ_JACHFN010000007.1"/>
</dbReference>
<comment type="subcellular location">
    <subcellularLocation>
        <location evidence="1">Cell membrane</location>
        <topology evidence="1">Multi-pass membrane protein</topology>
    </subcellularLocation>
</comment>
<evidence type="ECO:0000313" key="12">
    <source>
        <dbReference type="Proteomes" id="UP000525389"/>
    </source>
</evidence>
<dbReference type="InterPro" id="IPR008910">
    <property type="entry name" value="MSC_TM_helix"/>
</dbReference>
<dbReference type="InterPro" id="IPR049278">
    <property type="entry name" value="MS_channel_C"/>
</dbReference>
<evidence type="ECO:0000313" key="11">
    <source>
        <dbReference type="EMBL" id="MBB5234656.1"/>
    </source>
</evidence>
<dbReference type="InterPro" id="IPR023408">
    <property type="entry name" value="MscS_beta-dom_sf"/>
</dbReference>
<evidence type="ECO:0000256" key="7">
    <source>
        <dbReference type="SAM" id="MobiDB-lite"/>
    </source>
</evidence>
<dbReference type="Pfam" id="PF21082">
    <property type="entry name" value="MS_channel_3rd"/>
    <property type="match status" value="1"/>
</dbReference>
<dbReference type="PANTHER" id="PTHR30221:SF1">
    <property type="entry name" value="SMALL-CONDUCTANCE MECHANOSENSITIVE CHANNEL"/>
    <property type="match status" value="1"/>
</dbReference>
<dbReference type="PROSITE" id="PS01246">
    <property type="entry name" value="UPF0003"/>
    <property type="match status" value="1"/>
</dbReference>
<dbReference type="InterPro" id="IPR011066">
    <property type="entry name" value="MscS_channel_C_sf"/>
</dbReference>
<feature type="transmembrane region" description="Helical" evidence="8">
    <location>
        <begin position="61"/>
        <end position="83"/>
    </location>
</feature>
<dbReference type="Gene3D" id="3.30.70.100">
    <property type="match status" value="1"/>
</dbReference>
<dbReference type="SUPFAM" id="SSF50182">
    <property type="entry name" value="Sm-like ribonucleoproteins"/>
    <property type="match status" value="1"/>
</dbReference>
<protein>
    <submittedName>
        <fullName evidence="11">Small-conductance mechanosensitive channel</fullName>
    </submittedName>
</protein>
<keyword evidence="6 8" id="KW-0472">Membrane</keyword>
<dbReference type="InterPro" id="IPR006685">
    <property type="entry name" value="MscS_channel_2nd"/>
</dbReference>
<dbReference type="InterPro" id="IPR010920">
    <property type="entry name" value="LSM_dom_sf"/>
</dbReference>
<feature type="domain" description="Mechanosensitive ion channel MscS" evidence="9">
    <location>
        <begin position="108"/>
        <end position="170"/>
    </location>
</feature>
<dbReference type="EMBL" id="JACHFN010000007">
    <property type="protein sequence ID" value="MBB5234656.1"/>
    <property type="molecule type" value="Genomic_DNA"/>
</dbReference>
<feature type="transmembrane region" description="Helical" evidence="8">
    <location>
        <begin position="20"/>
        <end position="40"/>
    </location>
</feature>
<evidence type="ECO:0000256" key="6">
    <source>
        <dbReference type="ARBA" id="ARBA00023136"/>
    </source>
</evidence>
<proteinExistence type="inferred from homology"/>
<dbReference type="Proteomes" id="UP000525389">
    <property type="component" value="Unassembled WGS sequence"/>
</dbReference>
<organism evidence="11 12">
    <name type="scientific">Deinococcus budaensis</name>
    <dbReference type="NCBI Taxonomy" id="1665626"/>
    <lineage>
        <taxon>Bacteria</taxon>
        <taxon>Thermotogati</taxon>
        <taxon>Deinococcota</taxon>
        <taxon>Deinococci</taxon>
        <taxon>Deinococcales</taxon>
        <taxon>Deinococcaceae</taxon>
        <taxon>Deinococcus</taxon>
    </lineage>
</organism>
<reference evidence="11 12" key="1">
    <citation type="submission" date="2020-08" db="EMBL/GenBank/DDBJ databases">
        <title>Genomic Encyclopedia of Type Strains, Phase IV (KMG-IV): sequencing the most valuable type-strain genomes for metagenomic binning, comparative biology and taxonomic classification.</title>
        <authorList>
            <person name="Goeker M."/>
        </authorList>
    </citation>
    <scope>NUCLEOTIDE SEQUENCE [LARGE SCALE GENOMIC DNA]</scope>
    <source>
        <strain evidence="11 12">DSM 101791</strain>
    </source>
</reference>
<dbReference type="InterPro" id="IPR006686">
    <property type="entry name" value="MscS_channel_CS"/>
</dbReference>
<evidence type="ECO:0000256" key="1">
    <source>
        <dbReference type="ARBA" id="ARBA00004651"/>
    </source>
</evidence>
<evidence type="ECO:0000259" key="9">
    <source>
        <dbReference type="Pfam" id="PF00924"/>
    </source>
</evidence>
<evidence type="ECO:0000256" key="4">
    <source>
        <dbReference type="ARBA" id="ARBA00022692"/>
    </source>
</evidence>
<keyword evidence="4 8" id="KW-0812">Transmembrane</keyword>
<accession>A0A7W8GFF7</accession>
<keyword evidence="12" id="KW-1185">Reference proteome</keyword>
<dbReference type="Pfam" id="PF00924">
    <property type="entry name" value="MS_channel_2nd"/>
    <property type="match status" value="1"/>
</dbReference>
<feature type="region of interest" description="Disordered" evidence="7">
    <location>
        <begin position="277"/>
        <end position="318"/>
    </location>
</feature>
<dbReference type="AlphaFoldDB" id="A0A7W8GFF7"/>
<evidence type="ECO:0000256" key="5">
    <source>
        <dbReference type="ARBA" id="ARBA00022989"/>
    </source>
</evidence>
<keyword evidence="3" id="KW-1003">Cell membrane</keyword>
<dbReference type="GO" id="GO:0008381">
    <property type="term" value="F:mechanosensitive monoatomic ion channel activity"/>
    <property type="evidence" value="ECO:0007669"/>
    <property type="project" value="InterPro"/>
</dbReference>
<gene>
    <name evidence="11" type="ORF">HNQ09_002099</name>
</gene>
<dbReference type="SUPFAM" id="SSF82689">
    <property type="entry name" value="Mechanosensitive channel protein MscS (YggB), C-terminal domain"/>
    <property type="match status" value="1"/>
</dbReference>
<dbReference type="Gene3D" id="2.30.30.60">
    <property type="match status" value="1"/>
</dbReference>